<evidence type="ECO:0000256" key="1">
    <source>
        <dbReference type="ARBA" id="ARBA00022741"/>
    </source>
</evidence>
<evidence type="ECO:0000256" key="2">
    <source>
        <dbReference type="ARBA" id="ARBA00022801"/>
    </source>
</evidence>
<dbReference type="GO" id="GO:0016787">
    <property type="term" value="F:hydrolase activity"/>
    <property type="evidence" value="ECO:0007669"/>
    <property type="project" value="UniProtKB-KW"/>
</dbReference>
<dbReference type="AlphaFoldDB" id="A0A9D1T339"/>
<keyword evidence="3" id="KW-0347">Helicase</keyword>
<keyword evidence="2" id="KW-0378">Hydrolase</keyword>
<gene>
    <name evidence="7" type="ORF">IAC79_02260</name>
</gene>
<keyword evidence="1" id="KW-0547">Nucleotide-binding</keyword>
<dbReference type="InterPro" id="IPR054712">
    <property type="entry name" value="Cas3-like_dom"/>
</dbReference>
<dbReference type="InterPro" id="IPR027417">
    <property type="entry name" value="P-loop_NTPase"/>
</dbReference>
<dbReference type="EMBL" id="DVOR01000070">
    <property type="protein sequence ID" value="HIV08923.1"/>
    <property type="molecule type" value="Genomic_DNA"/>
</dbReference>
<feature type="non-terminal residue" evidence="7">
    <location>
        <position position="1"/>
    </location>
</feature>
<evidence type="ECO:0000313" key="7">
    <source>
        <dbReference type="EMBL" id="HIV08923.1"/>
    </source>
</evidence>
<dbReference type="Pfam" id="PF22590">
    <property type="entry name" value="Cas3-like_C_2"/>
    <property type="match status" value="1"/>
</dbReference>
<evidence type="ECO:0000256" key="4">
    <source>
        <dbReference type="ARBA" id="ARBA00022840"/>
    </source>
</evidence>
<evidence type="ECO:0000259" key="6">
    <source>
        <dbReference type="Pfam" id="PF22590"/>
    </source>
</evidence>
<dbReference type="GO" id="GO:0005524">
    <property type="term" value="F:ATP binding"/>
    <property type="evidence" value="ECO:0007669"/>
    <property type="project" value="UniProtKB-KW"/>
</dbReference>
<comment type="caution">
    <text evidence="7">The sequence shown here is derived from an EMBL/GenBank/DDBJ whole genome shotgun (WGS) entry which is preliminary data.</text>
</comment>
<organism evidence="7 8">
    <name type="scientific">Candidatus Spyradenecus faecavium</name>
    <dbReference type="NCBI Taxonomy" id="2840947"/>
    <lineage>
        <taxon>Bacteria</taxon>
        <taxon>Pseudomonadati</taxon>
        <taxon>Lentisphaerota</taxon>
        <taxon>Lentisphaeria</taxon>
        <taxon>Lentisphaerales</taxon>
        <taxon>Lentisphaeraceae</taxon>
        <taxon>Lentisphaeraceae incertae sedis</taxon>
        <taxon>Candidatus Spyradenecus</taxon>
    </lineage>
</organism>
<evidence type="ECO:0000313" key="8">
    <source>
        <dbReference type="Proteomes" id="UP000886845"/>
    </source>
</evidence>
<keyword evidence="5" id="KW-0051">Antiviral defense</keyword>
<reference evidence="7" key="1">
    <citation type="submission" date="2020-10" db="EMBL/GenBank/DDBJ databases">
        <authorList>
            <person name="Gilroy R."/>
        </authorList>
    </citation>
    <scope>NUCLEOTIDE SEQUENCE</scope>
    <source>
        <strain evidence="7">35461</strain>
    </source>
</reference>
<name>A0A9D1T339_9BACT</name>
<accession>A0A9D1T339</accession>
<dbReference type="GO" id="GO:0051607">
    <property type="term" value="P:defense response to virus"/>
    <property type="evidence" value="ECO:0007669"/>
    <property type="project" value="UniProtKB-KW"/>
</dbReference>
<protein>
    <recommendedName>
        <fullName evidence="6">CRISPR-associated nuclease/helicase Cas3 domain-containing protein</fullName>
    </recommendedName>
</protein>
<dbReference type="GO" id="GO:0004386">
    <property type="term" value="F:helicase activity"/>
    <property type="evidence" value="ECO:0007669"/>
    <property type="project" value="UniProtKB-KW"/>
</dbReference>
<sequence length="350" mass="39046">GCTVVLCTATQPDLSAFRLTGATELAPDVDGLYAALRRVDYRLLGRMEWPDLADRIAQEQGALCVVNTRQDARDLYAALNALKPGDTFHLSTWMCPAHRRDVITQIRERLKAHIPTYVVSTSLIEAGVDLDFPAVFRALAGLDSLAQAAGRCNREGKLKNPDGSLAHGQVYLFEEPKPCVMGTLRKAIFAAGLLPEGLDEAPHHPAAFTAFFKEYFNGLNDRGENLLTKLHNPRNLRFREVSELFRMIPDEGEETVFVPYGNAKDILEEAIEKGLTKERLRALRGVRLQVRRRDFARLRAPTPLTIFNPETGHREESPYYALPDLKGLYSLETGLNITCETLSTADLINN</sequence>
<evidence type="ECO:0000256" key="5">
    <source>
        <dbReference type="ARBA" id="ARBA00023118"/>
    </source>
</evidence>
<proteinExistence type="predicted"/>
<reference evidence="7" key="2">
    <citation type="journal article" date="2021" name="PeerJ">
        <title>Extensive microbial diversity within the chicken gut microbiome revealed by metagenomics and culture.</title>
        <authorList>
            <person name="Gilroy R."/>
            <person name="Ravi A."/>
            <person name="Getino M."/>
            <person name="Pursley I."/>
            <person name="Horton D.L."/>
            <person name="Alikhan N.F."/>
            <person name="Baker D."/>
            <person name="Gharbi K."/>
            <person name="Hall N."/>
            <person name="Watson M."/>
            <person name="Adriaenssens E.M."/>
            <person name="Foster-Nyarko E."/>
            <person name="Jarju S."/>
            <person name="Secka A."/>
            <person name="Antonio M."/>
            <person name="Oren A."/>
            <person name="Chaudhuri R.R."/>
            <person name="La Ragione R."/>
            <person name="Hildebrand F."/>
            <person name="Pallen M.J."/>
        </authorList>
    </citation>
    <scope>NUCLEOTIDE SEQUENCE</scope>
    <source>
        <strain evidence="7">35461</strain>
    </source>
</reference>
<dbReference type="Proteomes" id="UP000886845">
    <property type="component" value="Unassembled WGS sequence"/>
</dbReference>
<evidence type="ECO:0000256" key="3">
    <source>
        <dbReference type="ARBA" id="ARBA00022806"/>
    </source>
</evidence>
<feature type="domain" description="CRISPR-associated nuclease/helicase Cas3" evidence="6">
    <location>
        <begin position="60"/>
        <end position="156"/>
    </location>
</feature>
<dbReference type="Gene3D" id="3.40.50.300">
    <property type="entry name" value="P-loop containing nucleotide triphosphate hydrolases"/>
    <property type="match status" value="1"/>
</dbReference>
<keyword evidence="4" id="KW-0067">ATP-binding</keyword>
<dbReference type="SUPFAM" id="SSF52540">
    <property type="entry name" value="P-loop containing nucleoside triphosphate hydrolases"/>
    <property type="match status" value="1"/>
</dbReference>